<evidence type="ECO:0000313" key="3">
    <source>
        <dbReference type="Proteomes" id="UP000298663"/>
    </source>
</evidence>
<comment type="caution">
    <text evidence="2">The sequence shown here is derived from an EMBL/GenBank/DDBJ whole genome shotgun (WGS) entry which is preliminary data.</text>
</comment>
<evidence type="ECO:0000313" key="2">
    <source>
        <dbReference type="EMBL" id="TKR67845.1"/>
    </source>
</evidence>
<reference evidence="2 3" key="2">
    <citation type="journal article" date="2019" name="G3 (Bethesda)">
        <title>Hybrid Assembly of the Genome of the Entomopathogenic Nematode Steinernema carpocapsae Identifies the X-Chromosome.</title>
        <authorList>
            <person name="Serra L."/>
            <person name="Macchietto M."/>
            <person name="Macias-Munoz A."/>
            <person name="McGill C.J."/>
            <person name="Rodriguez I.M."/>
            <person name="Rodriguez B."/>
            <person name="Murad R."/>
            <person name="Mortazavi A."/>
        </authorList>
    </citation>
    <scope>NUCLEOTIDE SEQUENCE [LARGE SCALE GENOMIC DNA]</scope>
    <source>
        <strain evidence="2 3">ALL</strain>
    </source>
</reference>
<dbReference type="EMBL" id="AZBU02000008">
    <property type="protein sequence ID" value="TKR67845.1"/>
    <property type="molecule type" value="Genomic_DNA"/>
</dbReference>
<protein>
    <submittedName>
        <fullName evidence="2">Uncharacterized protein</fullName>
    </submittedName>
</protein>
<gene>
    <name evidence="2" type="ORF">L596_023932</name>
</gene>
<organism evidence="2 3">
    <name type="scientific">Steinernema carpocapsae</name>
    <name type="common">Entomopathogenic nematode</name>
    <dbReference type="NCBI Taxonomy" id="34508"/>
    <lineage>
        <taxon>Eukaryota</taxon>
        <taxon>Metazoa</taxon>
        <taxon>Ecdysozoa</taxon>
        <taxon>Nematoda</taxon>
        <taxon>Chromadorea</taxon>
        <taxon>Rhabditida</taxon>
        <taxon>Tylenchina</taxon>
        <taxon>Panagrolaimomorpha</taxon>
        <taxon>Strongyloidoidea</taxon>
        <taxon>Steinernematidae</taxon>
        <taxon>Steinernema</taxon>
    </lineage>
</organism>
<feature type="compositionally biased region" description="Basic and acidic residues" evidence="1">
    <location>
        <begin position="252"/>
        <end position="262"/>
    </location>
</feature>
<keyword evidence="3" id="KW-1185">Reference proteome</keyword>
<reference evidence="2 3" key="1">
    <citation type="journal article" date="2015" name="Genome Biol.">
        <title>Comparative genomics of Steinernema reveals deeply conserved gene regulatory networks.</title>
        <authorList>
            <person name="Dillman A.R."/>
            <person name="Macchietto M."/>
            <person name="Porter C.F."/>
            <person name="Rogers A."/>
            <person name="Williams B."/>
            <person name="Antoshechkin I."/>
            <person name="Lee M.M."/>
            <person name="Goodwin Z."/>
            <person name="Lu X."/>
            <person name="Lewis E.E."/>
            <person name="Goodrich-Blair H."/>
            <person name="Stock S.P."/>
            <person name="Adams B.J."/>
            <person name="Sternberg P.W."/>
            <person name="Mortazavi A."/>
        </authorList>
    </citation>
    <scope>NUCLEOTIDE SEQUENCE [LARGE SCALE GENOMIC DNA]</scope>
    <source>
        <strain evidence="2 3">ALL</strain>
    </source>
</reference>
<accession>A0A4V5ZZK5</accession>
<sequence length="269" mass="30210">MNSIPFEFADRVASTLFCPESLFCFGDSRWSRAGIKRSSERKVFHVLMAVDYENRRIRFGFGELKENTKEIFSLQDVKKIDIWNLHFSEIRLDNHDSSYNVEDLPHMLPPDALSSLIQCFQANGFPKWSKVFVFPELSALDSIAESFREEIYASLQNCVVAHSGTLTHSGPKKEPRRMVCAVDKFRFQQRTVGSIAGSVEKGLPAFGKARKLQNSMPVGRPGTGKEQISEEGEGRAQLFLSQPPQGNGGGEDGSRVGPERGSRFQILQF</sequence>
<proteinExistence type="predicted"/>
<dbReference type="Proteomes" id="UP000298663">
    <property type="component" value="Unassembled WGS sequence"/>
</dbReference>
<feature type="region of interest" description="Disordered" evidence="1">
    <location>
        <begin position="213"/>
        <end position="269"/>
    </location>
</feature>
<evidence type="ECO:0000256" key="1">
    <source>
        <dbReference type="SAM" id="MobiDB-lite"/>
    </source>
</evidence>
<name>A0A4V5ZZK5_STECR</name>
<dbReference type="AlphaFoldDB" id="A0A4V5ZZK5"/>